<accession>A0A4Q6Y003</accession>
<dbReference type="AlphaFoldDB" id="A0A4Q6Y003"/>
<evidence type="ECO:0000256" key="2">
    <source>
        <dbReference type="ARBA" id="ARBA00022448"/>
    </source>
</evidence>
<keyword evidence="2" id="KW-0813">Transport</keyword>
<dbReference type="EMBL" id="SGIS01000002">
    <property type="protein sequence ID" value="RZF66130.1"/>
    <property type="molecule type" value="Genomic_DNA"/>
</dbReference>
<evidence type="ECO:0000256" key="1">
    <source>
        <dbReference type="ARBA" id="ARBA00004651"/>
    </source>
</evidence>
<dbReference type="RefSeq" id="WP_130154978.1">
    <property type="nucleotide sequence ID" value="NZ_SGIS01000002.1"/>
</dbReference>
<evidence type="ECO:0000256" key="4">
    <source>
        <dbReference type="ARBA" id="ARBA00022692"/>
    </source>
</evidence>
<keyword evidence="6 7" id="KW-0472">Membrane</keyword>
<dbReference type="Proteomes" id="UP000292085">
    <property type="component" value="Unassembled WGS sequence"/>
</dbReference>
<feature type="transmembrane region" description="Helical" evidence="7">
    <location>
        <begin position="178"/>
        <end position="200"/>
    </location>
</feature>
<dbReference type="InterPro" id="IPR005829">
    <property type="entry name" value="Sugar_transporter_CS"/>
</dbReference>
<protein>
    <submittedName>
        <fullName evidence="9">DHA2 family efflux MFS transporter permease subunit</fullName>
    </submittedName>
</protein>
<dbReference type="PANTHER" id="PTHR23501:SF174">
    <property type="entry name" value="MULTIDRUG EXPORT PROTEIN EMRB-RELATED"/>
    <property type="match status" value="1"/>
</dbReference>
<gene>
    <name evidence="9" type="ORF">EWE75_01735</name>
</gene>
<name>A0A4Q6Y003_9SPHN</name>
<keyword evidence="3" id="KW-1003">Cell membrane</keyword>
<dbReference type="NCBIfam" id="TIGR00711">
    <property type="entry name" value="efflux_EmrB"/>
    <property type="match status" value="1"/>
</dbReference>
<evidence type="ECO:0000256" key="3">
    <source>
        <dbReference type="ARBA" id="ARBA00022475"/>
    </source>
</evidence>
<comment type="subcellular location">
    <subcellularLocation>
        <location evidence="1">Cell membrane</location>
        <topology evidence="1">Multi-pass membrane protein</topology>
    </subcellularLocation>
</comment>
<dbReference type="PRINTS" id="PR01036">
    <property type="entry name" value="TCRTETB"/>
</dbReference>
<feature type="transmembrane region" description="Helical" evidence="7">
    <location>
        <begin position="251"/>
        <end position="270"/>
    </location>
</feature>
<sequence>MASAAPRKDGWDATRSAAGPYSPWLIVALISIPTFMEVLDTSIANVSLDHIAGGLSISSDQATWVLTSYLVANAIVIPISGWLSDVIGRKRYFMISIGLFTISSFLCGISPNLTTLVIARVLQGIGGGGLAPVEQSMLADTFPPAQRGMAFAAFAIVVVVGPVFGPTIGGYITESVSWHWIFLINVPIGLLSMIAVYIFVDEPEAIKKDRAALIKHGIRIDYIGVLLVALGLGFLELTLDRGEREDWFSSGLIVTTAAIAAVSLIGLVLWESQHDDPVVDIKLLRNRNFAATLLVMGLIGMIMFSTTQLIPQMLQQVLGYSSFDAGLALTAGGFATLVMVPVAGRMSGVVDVRALLFPALLLQAFALWHMSHLSADISFRDAAFARMIQAIGLPFLFIPINAVAYAGLPRNKTAQASSLLNVARNLGGTIGISASQSMLAGSLQRHQSELVQPLNPLNANYTDWLGKAQSTLGSVGDTTTPLAVLYSQVQRQAAMLGFLDVFRSLMLIVLVVAPVVFLMRPSKTGGGGGEGMAH</sequence>
<dbReference type="CDD" id="cd17503">
    <property type="entry name" value="MFS_LmrB_MDR_like"/>
    <property type="match status" value="1"/>
</dbReference>
<proteinExistence type="predicted"/>
<dbReference type="InterPro" id="IPR011701">
    <property type="entry name" value="MFS"/>
</dbReference>
<dbReference type="InterPro" id="IPR036259">
    <property type="entry name" value="MFS_trans_sf"/>
</dbReference>
<feature type="transmembrane region" description="Helical" evidence="7">
    <location>
        <begin position="64"/>
        <end position="83"/>
    </location>
</feature>
<dbReference type="SUPFAM" id="SSF103473">
    <property type="entry name" value="MFS general substrate transporter"/>
    <property type="match status" value="1"/>
</dbReference>
<evidence type="ECO:0000256" key="7">
    <source>
        <dbReference type="SAM" id="Phobius"/>
    </source>
</evidence>
<evidence type="ECO:0000313" key="10">
    <source>
        <dbReference type="Proteomes" id="UP000292085"/>
    </source>
</evidence>
<dbReference type="PROSITE" id="PS00216">
    <property type="entry name" value="SUGAR_TRANSPORT_1"/>
    <property type="match status" value="1"/>
</dbReference>
<dbReference type="Gene3D" id="1.20.1720.10">
    <property type="entry name" value="Multidrug resistance protein D"/>
    <property type="match status" value="1"/>
</dbReference>
<comment type="caution">
    <text evidence="9">The sequence shown here is derived from an EMBL/GenBank/DDBJ whole genome shotgun (WGS) entry which is preliminary data.</text>
</comment>
<organism evidence="9 10">
    <name type="scientific">Sphingomonas populi</name>
    <dbReference type="NCBI Taxonomy" id="2484750"/>
    <lineage>
        <taxon>Bacteria</taxon>
        <taxon>Pseudomonadati</taxon>
        <taxon>Pseudomonadota</taxon>
        <taxon>Alphaproteobacteria</taxon>
        <taxon>Sphingomonadales</taxon>
        <taxon>Sphingomonadaceae</taxon>
        <taxon>Sphingomonas</taxon>
    </lineage>
</organism>
<feature type="transmembrane region" description="Helical" evidence="7">
    <location>
        <begin position="291"/>
        <end position="311"/>
    </location>
</feature>
<dbReference type="OrthoDB" id="9812221at2"/>
<dbReference type="InterPro" id="IPR020846">
    <property type="entry name" value="MFS_dom"/>
</dbReference>
<dbReference type="GO" id="GO:0005886">
    <property type="term" value="C:plasma membrane"/>
    <property type="evidence" value="ECO:0007669"/>
    <property type="project" value="UniProtKB-SubCell"/>
</dbReference>
<evidence type="ECO:0000256" key="5">
    <source>
        <dbReference type="ARBA" id="ARBA00022989"/>
    </source>
</evidence>
<dbReference type="InterPro" id="IPR004638">
    <property type="entry name" value="EmrB-like"/>
</dbReference>
<feature type="transmembrane region" description="Helical" evidence="7">
    <location>
        <begin position="150"/>
        <end position="172"/>
    </location>
</feature>
<feature type="transmembrane region" description="Helical" evidence="7">
    <location>
        <begin position="317"/>
        <end position="340"/>
    </location>
</feature>
<dbReference type="PANTHER" id="PTHR23501">
    <property type="entry name" value="MAJOR FACILITATOR SUPERFAMILY"/>
    <property type="match status" value="1"/>
</dbReference>
<feature type="transmembrane region" description="Helical" evidence="7">
    <location>
        <begin position="501"/>
        <end position="519"/>
    </location>
</feature>
<feature type="transmembrane region" description="Helical" evidence="7">
    <location>
        <begin position="21"/>
        <end position="44"/>
    </location>
</feature>
<evidence type="ECO:0000313" key="9">
    <source>
        <dbReference type="EMBL" id="RZF66130.1"/>
    </source>
</evidence>
<feature type="domain" description="Major facilitator superfamily (MFS) profile" evidence="8">
    <location>
        <begin position="26"/>
        <end position="524"/>
    </location>
</feature>
<reference evidence="9 10" key="1">
    <citation type="submission" date="2019-02" db="EMBL/GenBank/DDBJ databases">
        <authorList>
            <person name="Li Y."/>
        </authorList>
    </citation>
    <scope>NUCLEOTIDE SEQUENCE [LARGE SCALE GENOMIC DNA]</scope>
    <source>
        <strain evidence="9 10">3-7</strain>
    </source>
</reference>
<keyword evidence="10" id="KW-1185">Reference proteome</keyword>
<keyword evidence="4 7" id="KW-0812">Transmembrane</keyword>
<dbReference type="PROSITE" id="PS50850">
    <property type="entry name" value="MFS"/>
    <property type="match status" value="1"/>
</dbReference>
<dbReference type="GO" id="GO:0022857">
    <property type="term" value="F:transmembrane transporter activity"/>
    <property type="evidence" value="ECO:0007669"/>
    <property type="project" value="InterPro"/>
</dbReference>
<keyword evidence="5 7" id="KW-1133">Transmembrane helix</keyword>
<evidence type="ECO:0000259" key="8">
    <source>
        <dbReference type="PROSITE" id="PS50850"/>
    </source>
</evidence>
<feature type="transmembrane region" description="Helical" evidence="7">
    <location>
        <begin position="220"/>
        <end position="239"/>
    </location>
</feature>
<dbReference type="Pfam" id="PF07690">
    <property type="entry name" value="MFS_1"/>
    <property type="match status" value="1"/>
</dbReference>
<feature type="transmembrane region" description="Helical" evidence="7">
    <location>
        <begin position="383"/>
        <end position="408"/>
    </location>
</feature>
<feature type="transmembrane region" description="Helical" evidence="7">
    <location>
        <begin position="352"/>
        <end position="371"/>
    </location>
</feature>
<evidence type="ECO:0000256" key="6">
    <source>
        <dbReference type="ARBA" id="ARBA00023136"/>
    </source>
</evidence>
<dbReference type="Gene3D" id="1.20.1250.20">
    <property type="entry name" value="MFS general substrate transporter like domains"/>
    <property type="match status" value="1"/>
</dbReference>